<dbReference type="VEuPathDB" id="TriTrypDB:TM35_000082270"/>
<reference evidence="5 6" key="1">
    <citation type="submission" date="2017-03" db="EMBL/GenBank/DDBJ databases">
        <title>An alternative strategy for trypanosome survival in the mammalian bloodstream revealed through genome and transcriptome analysis of the ubiquitous bovine parasite Trypanosoma (Megatrypanum) theileri.</title>
        <authorList>
            <person name="Kelly S."/>
            <person name="Ivens A."/>
            <person name="Mott A."/>
            <person name="O'Neill E."/>
            <person name="Emms D."/>
            <person name="Macleod O."/>
            <person name="Voorheis P."/>
            <person name="Matthews J."/>
            <person name="Matthews K."/>
            <person name="Carrington M."/>
        </authorList>
    </citation>
    <scope>NUCLEOTIDE SEQUENCE [LARGE SCALE GENOMIC DNA]</scope>
    <source>
        <strain evidence="5">Edinburgh</strain>
    </source>
</reference>
<dbReference type="Pfam" id="PF13432">
    <property type="entry name" value="TPR_16"/>
    <property type="match status" value="1"/>
</dbReference>
<evidence type="ECO:0000256" key="1">
    <source>
        <dbReference type="ARBA" id="ARBA00022803"/>
    </source>
</evidence>
<dbReference type="SUPFAM" id="SSF81901">
    <property type="entry name" value="HCP-like"/>
    <property type="match status" value="1"/>
</dbReference>
<keyword evidence="6" id="KW-1185">Reference proteome</keyword>
<keyword evidence="1 3" id="KW-0802">TPR repeat</keyword>
<accession>A0A1X0P1N8</accession>
<dbReference type="PROSITE" id="PS50005">
    <property type="entry name" value="TPR"/>
    <property type="match status" value="2"/>
</dbReference>
<feature type="repeat" description="TPR" evidence="3">
    <location>
        <begin position="426"/>
        <end position="459"/>
    </location>
</feature>
<dbReference type="Pfam" id="PF14559">
    <property type="entry name" value="TPR_19"/>
    <property type="match status" value="1"/>
</dbReference>
<dbReference type="PANTHER" id="PTHR12558">
    <property type="entry name" value="CELL DIVISION CYCLE 16,23,27"/>
    <property type="match status" value="1"/>
</dbReference>
<dbReference type="InterPro" id="IPR019734">
    <property type="entry name" value="TPR_rpt"/>
</dbReference>
<comment type="caution">
    <text evidence="5">The sequence shown here is derived from an EMBL/GenBank/DDBJ whole genome shotgun (WGS) entry which is preliminary data.</text>
</comment>
<gene>
    <name evidence="5" type="ORF">TM35_000082270</name>
</gene>
<dbReference type="PANTHER" id="PTHR12558:SF13">
    <property type="entry name" value="CELL DIVISION CYCLE PROTEIN 27 HOMOLOG"/>
    <property type="match status" value="1"/>
</dbReference>
<dbReference type="GO" id="GO:0005737">
    <property type="term" value="C:cytoplasm"/>
    <property type="evidence" value="ECO:0007669"/>
    <property type="project" value="TreeGrafter"/>
</dbReference>
<comment type="similarity">
    <text evidence="2">Belongs to the APC3/CDC27 family.</text>
</comment>
<dbReference type="GO" id="GO:0051301">
    <property type="term" value="P:cell division"/>
    <property type="evidence" value="ECO:0007669"/>
    <property type="project" value="TreeGrafter"/>
</dbReference>
<dbReference type="GO" id="GO:0016567">
    <property type="term" value="P:protein ubiquitination"/>
    <property type="evidence" value="ECO:0007669"/>
    <property type="project" value="TreeGrafter"/>
</dbReference>
<evidence type="ECO:0000256" key="4">
    <source>
        <dbReference type="SAM" id="MobiDB-lite"/>
    </source>
</evidence>
<evidence type="ECO:0000256" key="2">
    <source>
        <dbReference type="ARBA" id="ARBA00038210"/>
    </source>
</evidence>
<dbReference type="RefSeq" id="XP_028884495.1">
    <property type="nucleotide sequence ID" value="XM_029024092.1"/>
</dbReference>
<organism evidence="5 6">
    <name type="scientific">Trypanosoma theileri</name>
    <dbReference type="NCBI Taxonomy" id="67003"/>
    <lineage>
        <taxon>Eukaryota</taxon>
        <taxon>Discoba</taxon>
        <taxon>Euglenozoa</taxon>
        <taxon>Kinetoplastea</taxon>
        <taxon>Metakinetoplastina</taxon>
        <taxon>Trypanosomatida</taxon>
        <taxon>Trypanosomatidae</taxon>
        <taxon>Trypanosoma</taxon>
    </lineage>
</organism>
<dbReference type="Pfam" id="PF12895">
    <property type="entry name" value="ANAPC3"/>
    <property type="match status" value="1"/>
</dbReference>
<dbReference type="Gene3D" id="1.25.40.10">
    <property type="entry name" value="Tetratricopeptide repeat domain"/>
    <property type="match status" value="1"/>
</dbReference>
<dbReference type="GO" id="GO:0031145">
    <property type="term" value="P:anaphase-promoting complex-dependent catabolic process"/>
    <property type="evidence" value="ECO:0007669"/>
    <property type="project" value="TreeGrafter"/>
</dbReference>
<evidence type="ECO:0000256" key="3">
    <source>
        <dbReference type="PROSITE-ProRule" id="PRU00339"/>
    </source>
</evidence>
<evidence type="ECO:0000313" key="6">
    <source>
        <dbReference type="Proteomes" id="UP000192257"/>
    </source>
</evidence>
<dbReference type="STRING" id="67003.A0A1X0P1N8"/>
<dbReference type="Proteomes" id="UP000192257">
    <property type="component" value="Unassembled WGS sequence"/>
</dbReference>
<dbReference type="InterPro" id="IPR011990">
    <property type="entry name" value="TPR-like_helical_dom_sf"/>
</dbReference>
<feature type="region of interest" description="Disordered" evidence="4">
    <location>
        <begin position="84"/>
        <end position="116"/>
    </location>
</feature>
<protein>
    <submittedName>
        <fullName evidence="5">Anaphase-promoting complex subunit 3</fullName>
    </submittedName>
</protein>
<dbReference type="GO" id="GO:0005680">
    <property type="term" value="C:anaphase-promoting complex"/>
    <property type="evidence" value="ECO:0007669"/>
    <property type="project" value="TreeGrafter"/>
</dbReference>
<dbReference type="AlphaFoldDB" id="A0A1X0P1N8"/>
<dbReference type="SUPFAM" id="SSF48452">
    <property type="entry name" value="TPR-like"/>
    <property type="match status" value="1"/>
</dbReference>
<dbReference type="EMBL" id="NBCO01000008">
    <property type="protein sequence ID" value="ORC90429.1"/>
    <property type="molecule type" value="Genomic_DNA"/>
</dbReference>
<sequence length="583" mass="66399">MAFYNERQKTYTVQGLKDLVQESLSKYMYANAIFSAERLYALVPTYESLHILANCHVTSGDAGTAYRLLRVHYPFKLPTTISTTTNTTTSTNTTTTTTNNNTRAATASRSSRSGGGVVENNAIADASAQWKCQYLLGVTCGMTQRYMEGERILDELDQTRSCSEVQYWLGICRRHLHHRNASEAFAKSVILDPLNFAAYEEHVKTARPPRKAVSRMYADSTLISSTDKTTRYFSSENVKSGSERNMKREAVRVHFSYFALVTSYLWNYQCKDARNVLQHERFPERDSGWALGALAMAYFHDGDVENSTKEFARMRQITPWRLEDPVLVYYSTALWQRKEMGLLGSLSQTLINEMPVSPITLCVVANTYSLVKESNEALCMLNRAVQVDREFAYAHTLRGYELLYLDRKSEAEEAFQTAILIDSKHYNAYAGLGELYFRSENVQKARSYFQQAIDINPLPTIMNRYAATYHRRDASKQNLKEALRIYESAIERHPTNLGARHQRAEVLIRLGCLNEAHQELLRMTEECPDEAMLYVTLAKCVHMMGLTGQAVHYYHAAMDLDPRRVGYIKSCLERLAMGSSDVA</sequence>
<dbReference type="OrthoDB" id="10248520at2759"/>
<dbReference type="PROSITE" id="PS50293">
    <property type="entry name" value="TPR_REGION"/>
    <property type="match status" value="1"/>
</dbReference>
<dbReference type="GeneID" id="39983872"/>
<name>A0A1X0P1N8_9TRYP</name>
<evidence type="ECO:0000313" key="5">
    <source>
        <dbReference type="EMBL" id="ORC90429.1"/>
    </source>
</evidence>
<feature type="repeat" description="TPR" evidence="3">
    <location>
        <begin position="531"/>
        <end position="564"/>
    </location>
</feature>
<proteinExistence type="inferred from homology"/>
<feature type="compositionally biased region" description="Low complexity" evidence="4">
    <location>
        <begin position="84"/>
        <end position="112"/>
    </location>
</feature>
<dbReference type="SMART" id="SM00028">
    <property type="entry name" value="TPR"/>
    <property type="match status" value="4"/>
</dbReference>
<dbReference type="GO" id="GO:0007091">
    <property type="term" value="P:metaphase/anaphase transition of mitotic cell cycle"/>
    <property type="evidence" value="ECO:0007669"/>
    <property type="project" value="TreeGrafter"/>
</dbReference>